<dbReference type="OMA" id="RMEDYHA"/>
<evidence type="ECO:0008006" key="4">
    <source>
        <dbReference type="Google" id="ProtNLM"/>
    </source>
</evidence>
<feature type="compositionally biased region" description="Polar residues" evidence="1">
    <location>
        <begin position="711"/>
        <end position="756"/>
    </location>
</feature>
<evidence type="ECO:0000313" key="3">
    <source>
        <dbReference type="Proteomes" id="UP000002035"/>
    </source>
</evidence>
<dbReference type="Proteomes" id="UP000002035">
    <property type="component" value="Unassembled WGS sequence"/>
</dbReference>
<feature type="compositionally biased region" description="Low complexity" evidence="1">
    <location>
        <begin position="102"/>
        <end position="121"/>
    </location>
</feature>
<feature type="compositionally biased region" description="Polar residues" evidence="1">
    <location>
        <begin position="665"/>
        <end position="693"/>
    </location>
</feature>
<feature type="compositionally biased region" description="Polar residues" evidence="1">
    <location>
        <begin position="222"/>
        <end position="239"/>
    </location>
</feature>
<dbReference type="STRING" id="554155.C5FDJ3"/>
<feature type="compositionally biased region" description="Basic residues" evidence="1">
    <location>
        <begin position="758"/>
        <end position="769"/>
    </location>
</feature>
<dbReference type="RefSeq" id="XP_002850751.1">
    <property type="nucleotide sequence ID" value="XM_002850705.1"/>
</dbReference>
<keyword evidence="3" id="KW-1185">Reference proteome</keyword>
<feature type="compositionally biased region" description="Basic and acidic residues" evidence="1">
    <location>
        <begin position="360"/>
        <end position="372"/>
    </location>
</feature>
<feature type="compositionally biased region" description="Low complexity" evidence="1">
    <location>
        <begin position="55"/>
        <end position="81"/>
    </location>
</feature>
<feature type="compositionally biased region" description="Polar residues" evidence="1">
    <location>
        <begin position="910"/>
        <end position="931"/>
    </location>
</feature>
<name>C5FDJ3_ARTOC</name>
<feature type="region of interest" description="Disordered" evidence="1">
    <location>
        <begin position="711"/>
        <end position="850"/>
    </location>
</feature>
<feature type="compositionally biased region" description="Low complexity" evidence="1">
    <location>
        <begin position="404"/>
        <end position="422"/>
    </location>
</feature>
<dbReference type="OrthoDB" id="5369729at2759"/>
<feature type="compositionally biased region" description="Basic and acidic residues" evidence="1">
    <location>
        <begin position="20"/>
        <end position="37"/>
    </location>
</feature>
<feature type="compositionally biased region" description="Polar residues" evidence="1">
    <location>
        <begin position="781"/>
        <end position="802"/>
    </location>
</feature>
<feature type="compositionally biased region" description="Basic and acidic residues" evidence="1">
    <location>
        <begin position="770"/>
        <end position="779"/>
    </location>
</feature>
<feature type="region of interest" description="Disordered" evidence="1">
    <location>
        <begin position="894"/>
        <end position="951"/>
    </location>
</feature>
<evidence type="ECO:0000256" key="1">
    <source>
        <dbReference type="SAM" id="MobiDB-lite"/>
    </source>
</evidence>
<dbReference type="VEuPathDB" id="FungiDB:MCYG_00855"/>
<feature type="compositionally biased region" description="Low complexity" evidence="1">
    <location>
        <begin position="524"/>
        <end position="544"/>
    </location>
</feature>
<organism evidence="2 3">
    <name type="scientific">Arthroderma otae (strain ATCC MYA-4605 / CBS 113480)</name>
    <name type="common">Microsporum canis</name>
    <dbReference type="NCBI Taxonomy" id="554155"/>
    <lineage>
        <taxon>Eukaryota</taxon>
        <taxon>Fungi</taxon>
        <taxon>Dikarya</taxon>
        <taxon>Ascomycota</taxon>
        <taxon>Pezizomycotina</taxon>
        <taxon>Eurotiomycetes</taxon>
        <taxon>Eurotiomycetidae</taxon>
        <taxon>Onygenales</taxon>
        <taxon>Arthrodermataceae</taxon>
        <taxon>Microsporum</taxon>
    </lineage>
</organism>
<feature type="compositionally biased region" description="Polar residues" evidence="1">
    <location>
        <begin position="165"/>
        <end position="189"/>
    </location>
</feature>
<gene>
    <name evidence="2" type="ORF">MCYG_00855</name>
</gene>
<feature type="compositionally biased region" description="Basic and acidic residues" evidence="1">
    <location>
        <begin position="803"/>
        <end position="817"/>
    </location>
</feature>
<feature type="compositionally biased region" description="Basic and acidic residues" evidence="1">
    <location>
        <begin position="317"/>
        <end position="326"/>
    </location>
</feature>
<proteinExistence type="predicted"/>
<feature type="compositionally biased region" description="Low complexity" evidence="1">
    <location>
        <begin position="251"/>
        <end position="263"/>
    </location>
</feature>
<sequence>MLREKTSSSSVTTLVTPTKTAREKGWLRNRRQTDPLIREPVQLPQRRPSRHSIDAANANANAGRNSQQPSSSSPLSSESFSNPALASFSPRKINIHTPSRPSQHQQFHHSNSSSTNASPTPSHHPHQLFYTPTPLRQEDQDQCSQTPSRLAEEPPPPSSSPNIRHITTSFINTNTSLTSPVSPESNSFHFTPREPKSPQYKRAPASRSSLGIETASGPPPALSTQQRSVAQEKQWQLVSTADPPLTRRPTSDSTSASASASLDSDPKSTYSSAGTSTCLDMIPRKEGASTATRDRSLRSSISMEDNRDAHHGGSSRESPRGSKAEDLFLNIAQSSSRQNADSKARRRSKFGLSGLSSRSKTTEETPSPDRGHYSSFSQDASPMNYDISTRAPASAHPLDEAGRSRFFSSSGSSTIGRTRPGRLNYELSPEPPRHYIPDRRDSVPEFTHTKPYKSSLASSRKSRPVTSYDATDRNIGTDTTKSKNEGTESTLSTTAPSTVWDELDDLKSRIRKLELTGKLPASSAAAMSSMAGERPRTATTTVTTISSSPKHKQKASPPPVPPPIPMDTDPTVTASQVHPLLHTALAKAKPVLNHEVYQALEATAMDAINLSTALTSNMPHTSSMSVVTSASTPDRALRRKADSVCRGLTELCLALSEDKLKPISISKSRPGSRDATTSKNFSATSEGEPGTSTLLYRRSTSHEPEDFNFSRLQSSLNRDPNSRRTSVLNLSPSMTTLKAPQEVPDQSKTHLTTPSHSQRARRRSSILRTRRQEQEEYDNKLQPTANSSLRPISRSMTVTENMHPSRDRYHRNSRECTPEYNSLQQENSPNNQHHTPSFRTTTTSATTSQSAIPLRRTFLSTTSNIPTSSSISIQPGFRRYANGQPTIRTVVDDYASPRTSTGGVEEDPSQSRNTGRAISHFSQRPRTNSMGTRRFGIGLSTRRTFDGTTER</sequence>
<feature type="compositionally biased region" description="Polar residues" evidence="1">
    <location>
        <begin position="331"/>
        <end position="341"/>
    </location>
</feature>
<feature type="compositionally biased region" description="Polar residues" evidence="1">
    <location>
        <begin position="819"/>
        <end position="834"/>
    </location>
</feature>
<dbReference type="eggNOG" id="ENOG502S1ZU">
    <property type="taxonomic scope" value="Eukaryota"/>
</dbReference>
<reference evidence="3" key="1">
    <citation type="journal article" date="2012" name="MBio">
        <title>Comparative genome analysis of Trichophyton rubrum and related dermatophytes reveals candidate genes involved in infection.</title>
        <authorList>
            <person name="Martinez D.A."/>
            <person name="Oliver B.G."/>
            <person name="Graeser Y."/>
            <person name="Goldberg J.M."/>
            <person name="Li W."/>
            <person name="Martinez-Rossi N.M."/>
            <person name="Monod M."/>
            <person name="Shelest E."/>
            <person name="Barton R.C."/>
            <person name="Birch E."/>
            <person name="Brakhage A.A."/>
            <person name="Chen Z."/>
            <person name="Gurr S.J."/>
            <person name="Heiman D."/>
            <person name="Heitman J."/>
            <person name="Kosti I."/>
            <person name="Rossi A."/>
            <person name="Saif S."/>
            <person name="Samalova M."/>
            <person name="Saunders C.W."/>
            <person name="Shea T."/>
            <person name="Summerbell R.C."/>
            <person name="Xu J."/>
            <person name="Young S."/>
            <person name="Zeng Q."/>
            <person name="Birren B.W."/>
            <person name="Cuomo C.A."/>
            <person name="White T.C."/>
        </authorList>
    </citation>
    <scope>NUCLEOTIDE SEQUENCE [LARGE SCALE GENOMIC DNA]</scope>
    <source>
        <strain evidence="3">ATCC MYA-4605 / CBS 113480</strain>
    </source>
</reference>
<feature type="compositionally biased region" description="Basic and acidic residues" evidence="1">
    <location>
        <begin position="431"/>
        <end position="443"/>
    </location>
</feature>
<dbReference type="GeneID" id="9226681"/>
<feature type="region of interest" description="Disordered" evidence="1">
    <location>
        <begin position="524"/>
        <end position="564"/>
    </location>
</feature>
<feature type="compositionally biased region" description="Low complexity" evidence="1">
    <location>
        <begin position="835"/>
        <end position="850"/>
    </location>
</feature>
<accession>C5FDJ3</accession>
<feature type="compositionally biased region" description="Basic and acidic residues" evidence="1">
    <location>
        <begin position="282"/>
        <end position="297"/>
    </location>
</feature>
<feature type="region of interest" description="Disordered" evidence="1">
    <location>
        <begin position="664"/>
        <end position="693"/>
    </location>
</feature>
<dbReference type="HOGENOM" id="CLU_012939_0_0_1"/>
<feature type="region of interest" description="Disordered" evidence="1">
    <location>
        <begin position="1"/>
        <end position="496"/>
    </location>
</feature>
<dbReference type="EMBL" id="DS995701">
    <property type="protein sequence ID" value="EEQ27967.1"/>
    <property type="molecule type" value="Genomic_DNA"/>
</dbReference>
<feature type="compositionally biased region" description="Polar residues" evidence="1">
    <location>
        <begin position="455"/>
        <end position="479"/>
    </location>
</feature>
<dbReference type="AlphaFoldDB" id="C5FDJ3"/>
<protein>
    <recommendedName>
        <fullName evidence="4">LPXTG-motif cell wall anchor domain-containing protein</fullName>
    </recommendedName>
</protein>
<feature type="compositionally biased region" description="Low complexity" evidence="1">
    <location>
        <begin position="7"/>
        <end position="19"/>
    </location>
</feature>
<feature type="compositionally biased region" description="Polar residues" evidence="1">
    <location>
        <begin position="487"/>
        <end position="496"/>
    </location>
</feature>
<feature type="compositionally biased region" description="Polar residues" evidence="1">
    <location>
        <begin position="267"/>
        <end position="278"/>
    </location>
</feature>
<evidence type="ECO:0000313" key="2">
    <source>
        <dbReference type="EMBL" id="EEQ27967.1"/>
    </source>
</evidence>